<keyword evidence="4" id="KW-1185">Reference proteome</keyword>
<proteinExistence type="predicted"/>
<feature type="region of interest" description="Disordered" evidence="1">
    <location>
        <begin position="42"/>
        <end position="63"/>
    </location>
</feature>
<dbReference type="Proteomes" id="UP000223009">
    <property type="component" value="Segment"/>
</dbReference>
<evidence type="ECO:0000313" key="3">
    <source>
        <dbReference type="EMBL" id="ASR75634.1"/>
    </source>
</evidence>
<feature type="compositionally biased region" description="Acidic residues" evidence="1">
    <location>
        <begin position="42"/>
        <end position="54"/>
    </location>
</feature>
<evidence type="ECO:0000313" key="2">
    <source>
        <dbReference type="EMBL" id="ASR75422.1"/>
    </source>
</evidence>
<dbReference type="EMBL" id="MF155946">
    <property type="protein sequence ID" value="ASR75422.1"/>
    <property type="molecule type" value="Genomic_DNA"/>
</dbReference>
<reference evidence="2 4" key="1">
    <citation type="submission" date="2017-05" db="EMBL/GenBank/DDBJ databases">
        <authorList>
            <person name="Chapman J."/>
            <person name="Chang C."/>
            <person name="Suresh T."/>
            <person name="Shishido T.C."/>
            <person name="Bindert I."/>
            <person name="Shaffer C.D."/>
            <person name="Weston-Hafer K.A."/>
            <person name="Russell D.A."/>
            <person name="Pope W.H."/>
            <person name="Jacobs-Sera D."/>
            <person name="Hendrix R.W."/>
            <person name="Hatfull G.F."/>
        </authorList>
    </citation>
    <scope>NUCLEOTIDE SEQUENCE [LARGE SCALE GENOMIC DNA]</scope>
</reference>
<name>A0A222YTX9_9CAUD</name>
<protein>
    <submittedName>
        <fullName evidence="2">Uncharacterized protein</fullName>
    </submittedName>
</protein>
<sequence length="63" mass="7381">MQCMECKANVGEMHTGICNPEEKFGLAWLVIFEDTFQEFEPDERLEDDDFDEFDDSHLDDMGD</sequence>
<dbReference type="OrthoDB" id="26357at10239"/>
<evidence type="ECO:0000256" key="1">
    <source>
        <dbReference type="SAM" id="MobiDB-lite"/>
    </source>
</evidence>
<evidence type="ECO:0000313" key="4">
    <source>
        <dbReference type="Proteomes" id="UP000223009"/>
    </source>
</evidence>
<organism evidence="2 4">
    <name type="scientific">Streptomyces phage Mildred21</name>
    <dbReference type="NCBI Taxonomy" id="2023959"/>
    <lineage>
        <taxon>Viruses</taxon>
        <taxon>Duplodnaviria</taxon>
        <taxon>Heunggongvirae</taxon>
        <taxon>Uroviricota</taxon>
        <taxon>Caudoviricetes</taxon>
        <taxon>Stanwilliamsviridae</taxon>
        <taxon>Boydwoodruffvirinae</taxon>
        <taxon>Samistivirus</taxon>
        <taxon>Samistivirus mildred21</taxon>
    </lineage>
</organism>
<gene>
    <name evidence="2" type="ORF">SEA_MILDRED21_14</name>
    <name evidence="3" type="ORF">SEA_MILDRED21_277</name>
</gene>
<dbReference type="EMBL" id="MF155946">
    <property type="protein sequence ID" value="ASR75634.1"/>
    <property type="molecule type" value="Genomic_DNA"/>
</dbReference>
<accession>A0A222YTX9</accession>